<organism evidence="1 2">
    <name type="scientific">Lactiplantibacillus daowaiensis</name>
    <dbReference type="NCBI Taxonomy" id="2559918"/>
    <lineage>
        <taxon>Bacteria</taxon>
        <taxon>Bacillati</taxon>
        <taxon>Bacillota</taxon>
        <taxon>Bacilli</taxon>
        <taxon>Lactobacillales</taxon>
        <taxon>Lactobacillaceae</taxon>
        <taxon>Lactiplantibacillus</taxon>
    </lineage>
</organism>
<keyword evidence="2" id="KW-1185">Reference proteome</keyword>
<name>A0ABW1RYX8_9LACO</name>
<dbReference type="EMBL" id="JBHSSC010000016">
    <property type="protein sequence ID" value="MFC6180750.1"/>
    <property type="molecule type" value="Genomic_DNA"/>
</dbReference>
<dbReference type="RefSeq" id="WP_137628363.1">
    <property type="nucleotide sequence ID" value="NZ_JBHSSC010000016.1"/>
</dbReference>
<dbReference type="Gene3D" id="1.10.132.100">
    <property type="match status" value="1"/>
</dbReference>
<accession>A0ABW1RYX8</accession>
<dbReference type="Proteomes" id="UP001596282">
    <property type="component" value="Unassembled WGS sequence"/>
</dbReference>
<evidence type="ECO:0000313" key="1">
    <source>
        <dbReference type="EMBL" id="MFC6180750.1"/>
    </source>
</evidence>
<gene>
    <name evidence="1" type="ORF">ACFP5Y_05925</name>
</gene>
<protein>
    <submittedName>
        <fullName evidence="1">Type I-E CRISPR-associated protein Cse1/CasA</fullName>
    </submittedName>
</protein>
<dbReference type="Pfam" id="PF09481">
    <property type="entry name" value="CRISPR_Cse1"/>
    <property type="match status" value="1"/>
</dbReference>
<dbReference type="InterPro" id="IPR013381">
    <property type="entry name" value="CRISPR-assoc_prot_Cse1"/>
</dbReference>
<proteinExistence type="predicted"/>
<evidence type="ECO:0000313" key="2">
    <source>
        <dbReference type="Proteomes" id="UP001596282"/>
    </source>
</evidence>
<reference evidence="2" key="1">
    <citation type="journal article" date="2019" name="Int. J. Syst. Evol. Microbiol.">
        <title>The Global Catalogue of Microorganisms (GCM) 10K type strain sequencing project: providing services to taxonomists for standard genome sequencing and annotation.</title>
        <authorList>
            <consortium name="The Broad Institute Genomics Platform"/>
            <consortium name="The Broad Institute Genome Sequencing Center for Infectious Disease"/>
            <person name="Wu L."/>
            <person name="Ma J."/>
        </authorList>
    </citation>
    <scope>NUCLEOTIDE SEQUENCE [LARGE SCALE GENOMIC DNA]</scope>
    <source>
        <strain evidence="2">CCM 8933</strain>
    </source>
</reference>
<comment type="caution">
    <text evidence="1">The sequence shown here is derived from an EMBL/GenBank/DDBJ whole genome shotgun (WGS) entry which is preliminary data.</text>
</comment>
<sequence length="588" mass="68499">MNNNSFNLTTEPWIKVIEMQTNQERTVSLIDIFENAQEYRQLAGEMRTQDLAIFRLLLAILTTVYSRFNADDKRYPWVNMDASSMSFKIDKGKFNRKSSRQQLLATWEKLYQSGHFSGAVIQYLKQYESRFDFFGQRPFYQIVAKDYDVLVDDEKKKIATGNGQVAVQQINRRVSESANSRAIFSPRSPDMKNKIQLDELIRWIISYQNFTGTTDKTAIKVDNQTSKLRAGGVYNLGGWLYGIRPVFAKGHSLFETLLLNLVLVTTQNGSNKYNIQKPVWEYDSVLDYIKERKKRIRPDNLAELYTEWSRILCIQWDEDKQPSIFSAKIPIFEAANLFIEPMTTWKVSPKTSDYLPDRQKLSSLGIAMWRNFGQYVKIWQKDSQPEPGIVAWLRILKREKLISKDDAIVLNSISLIKDKTSASQLPVAEVVDDMQLQVAVLFAEEDTTRRYWLVRIEDVIQMTQTIGKYYFHFIENIGRIRRVSNPKAFGNQMSGKFYEQLNEPFKKWLAGLTDQDDRDEKVNLWKRQLKEIVAEATNDVMNTSTSKDIRGIMIDRKDKGKVVGKKEINIFTEKNQLMVSVNRRLKKE</sequence>